<comment type="catalytic activity">
    <reaction evidence="7">
        <text>L-lysyl-[lipoyl-carrier protein] + (R)-lipoate + ATP = N(6)-[(R)-lipoyl]-L-lysyl-[lipoyl-carrier protein] + AMP + diphosphate + H(+)</text>
        <dbReference type="Rhea" id="RHEA:49288"/>
        <dbReference type="Rhea" id="RHEA-COMP:10500"/>
        <dbReference type="Rhea" id="RHEA-COMP:10502"/>
        <dbReference type="ChEBI" id="CHEBI:15378"/>
        <dbReference type="ChEBI" id="CHEBI:29969"/>
        <dbReference type="ChEBI" id="CHEBI:30616"/>
        <dbReference type="ChEBI" id="CHEBI:33019"/>
        <dbReference type="ChEBI" id="CHEBI:83088"/>
        <dbReference type="ChEBI" id="CHEBI:83099"/>
        <dbReference type="ChEBI" id="CHEBI:456215"/>
        <dbReference type="EC" id="6.3.1.20"/>
    </reaction>
</comment>
<evidence type="ECO:0000256" key="4">
    <source>
        <dbReference type="ARBA" id="ARBA00022598"/>
    </source>
</evidence>
<dbReference type="GO" id="GO:0017118">
    <property type="term" value="F:lipoyltransferase activity"/>
    <property type="evidence" value="ECO:0007669"/>
    <property type="project" value="TreeGrafter"/>
</dbReference>
<dbReference type="PANTHER" id="PTHR12561:SF3">
    <property type="entry name" value="LIPOYLTRANSFERASE 1, MITOCHONDRIAL"/>
    <property type="match status" value="1"/>
</dbReference>
<keyword evidence="6" id="KW-0067">ATP-binding</keyword>
<evidence type="ECO:0000259" key="8">
    <source>
        <dbReference type="PROSITE" id="PS51733"/>
    </source>
</evidence>
<accession>A0A1G9LJ02</accession>
<comment type="pathway">
    <text evidence="1">Protein modification; protein lipoylation via exogenous pathway; protein N(6)-(lipoyl)lysine from lipoate: step 2/2.</text>
</comment>
<dbReference type="EMBL" id="FNGM01000004">
    <property type="protein sequence ID" value="SDL61919.1"/>
    <property type="molecule type" value="Genomic_DNA"/>
</dbReference>
<dbReference type="Pfam" id="PF21948">
    <property type="entry name" value="LplA-B_cat"/>
    <property type="match status" value="1"/>
</dbReference>
<dbReference type="SUPFAM" id="SSF82649">
    <property type="entry name" value="SufE/NifU"/>
    <property type="match status" value="1"/>
</dbReference>
<organism evidence="9 10">
    <name type="scientific">Paenibacillus jilunlii</name>
    <dbReference type="NCBI Taxonomy" id="682956"/>
    <lineage>
        <taxon>Bacteria</taxon>
        <taxon>Bacillati</taxon>
        <taxon>Bacillota</taxon>
        <taxon>Bacilli</taxon>
        <taxon>Bacillales</taxon>
        <taxon>Paenibacillaceae</taxon>
        <taxon>Paenibacillus</taxon>
    </lineage>
</organism>
<dbReference type="GO" id="GO:0016979">
    <property type="term" value="F:lipoate-protein ligase activity"/>
    <property type="evidence" value="ECO:0007669"/>
    <property type="project" value="UniProtKB-EC"/>
</dbReference>
<gene>
    <name evidence="9" type="ORF">SAMN05216191_10498</name>
</gene>
<reference evidence="9 10" key="1">
    <citation type="submission" date="2016-10" db="EMBL/GenBank/DDBJ databases">
        <authorList>
            <person name="de Groot N.N."/>
        </authorList>
    </citation>
    <scope>NUCLEOTIDE SEQUENCE [LARGE SCALE GENOMIC DNA]</scope>
    <source>
        <strain evidence="9 10">CGMCC 1.10239</strain>
    </source>
</reference>
<dbReference type="GO" id="GO:0009249">
    <property type="term" value="P:protein lipoylation"/>
    <property type="evidence" value="ECO:0007669"/>
    <property type="project" value="InterPro"/>
</dbReference>
<dbReference type="InterPro" id="IPR004562">
    <property type="entry name" value="LipoylTrfase_LipoateP_Ligase"/>
</dbReference>
<evidence type="ECO:0000256" key="3">
    <source>
        <dbReference type="ARBA" id="ARBA00012367"/>
    </source>
</evidence>
<dbReference type="AlphaFoldDB" id="A0A1G9LJ02"/>
<evidence type="ECO:0000313" key="9">
    <source>
        <dbReference type="EMBL" id="SDL61919.1"/>
    </source>
</evidence>
<evidence type="ECO:0000256" key="6">
    <source>
        <dbReference type="ARBA" id="ARBA00022840"/>
    </source>
</evidence>
<dbReference type="SUPFAM" id="SSF55681">
    <property type="entry name" value="Class II aaRS and biotin synthetases"/>
    <property type="match status" value="1"/>
</dbReference>
<evidence type="ECO:0000256" key="7">
    <source>
        <dbReference type="ARBA" id="ARBA00048037"/>
    </source>
</evidence>
<feature type="domain" description="BPL/LPL catalytic" evidence="8">
    <location>
        <begin position="74"/>
        <end position="261"/>
    </location>
</feature>
<evidence type="ECO:0000256" key="2">
    <source>
        <dbReference type="ARBA" id="ARBA00005124"/>
    </source>
</evidence>
<protein>
    <recommendedName>
        <fullName evidence="3">lipoate--protein ligase</fullName>
        <ecNumber evidence="3">6.3.1.20</ecNumber>
    </recommendedName>
</protein>
<evidence type="ECO:0000313" key="10">
    <source>
        <dbReference type="Proteomes" id="UP000182783"/>
    </source>
</evidence>
<dbReference type="EC" id="6.3.1.20" evidence="3"/>
<dbReference type="NCBIfam" id="TIGR00545">
    <property type="entry name" value="lipoyltrans"/>
    <property type="match status" value="1"/>
</dbReference>
<dbReference type="PANTHER" id="PTHR12561">
    <property type="entry name" value="LIPOATE-PROTEIN LIGASE"/>
    <property type="match status" value="1"/>
</dbReference>
<sequence length="380" mass="43363">MISLPGHSRVLHKRGASVSKLLVLLYKLRFWFKITKAVNHAQAEEFTMLFIDNTGITDASINLAIEEFALKNLPMDDSYLLFYINSPSIIIGKHQNTIEEINQEYVKEHNIQVVRRLSGGGAVYHDLGNLNFSFITKDDGQSFHNFLKFTQPVIDYLQSMGVNAELSGRNDLQVGEQKISGNAQFSTRGRMFSHGTLMFDLNLDDVQASLNVNPEKFKSKSTKSVRSRVANIKDLLGKEMTIEEFRAGLLRSIFGMEPSEVPQYKLTMDDWVRINEISKEHYQNWDWNYGLSPKSNVKHTRKFPAGLVDIRMDIEDSYIKDIKIYGDFFGVGDVADVENALRGKRYEEAAVREALAGLDLTHYFGRIEPEDFIGLIFLEE</sequence>
<dbReference type="FunFam" id="3.30.930.10:FF:000072">
    <property type="entry name" value="Lipoate--protein ligase"/>
    <property type="match status" value="1"/>
</dbReference>
<proteinExistence type="predicted"/>
<comment type="pathway">
    <text evidence="2">Protein modification; protein lipoylation via exogenous pathway; protein N(6)-(lipoyl)lysine from lipoate: step 1/2.</text>
</comment>
<dbReference type="GO" id="GO:0005524">
    <property type="term" value="F:ATP binding"/>
    <property type="evidence" value="ECO:0007669"/>
    <property type="project" value="UniProtKB-KW"/>
</dbReference>
<name>A0A1G9LJ02_9BACL</name>
<dbReference type="InterPro" id="IPR004143">
    <property type="entry name" value="BPL_LPL_catalytic"/>
</dbReference>
<dbReference type="PROSITE" id="PS51733">
    <property type="entry name" value="BPL_LPL_CATALYTIC"/>
    <property type="match status" value="1"/>
</dbReference>
<keyword evidence="5" id="KW-0547">Nucleotide-binding</keyword>
<dbReference type="UniPathway" id="UPA00537">
    <property type="reaction ID" value="UER00594"/>
</dbReference>
<evidence type="ECO:0000256" key="5">
    <source>
        <dbReference type="ARBA" id="ARBA00022741"/>
    </source>
</evidence>
<dbReference type="CDD" id="cd16443">
    <property type="entry name" value="LplA"/>
    <property type="match status" value="1"/>
</dbReference>
<dbReference type="Gene3D" id="3.30.930.10">
    <property type="entry name" value="Bira Bifunctional Protein, Domain 2"/>
    <property type="match status" value="1"/>
</dbReference>
<keyword evidence="4 9" id="KW-0436">Ligase</keyword>
<dbReference type="Gene3D" id="3.30.390.50">
    <property type="entry name" value="CO dehydrogenase flavoprotein, C-terminal domain"/>
    <property type="match status" value="1"/>
</dbReference>
<dbReference type="Pfam" id="PF10437">
    <property type="entry name" value="Lip_prot_lig_C"/>
    <property type="match status" value="1"/>
</dbReference>
<dbReference type="GO" id="GO:0005737">
    <property type="term" value="C:cytoplasm"/>
    <property type="evidence" value="ECO:0007669"/>
    <property type="project" value="TreeGrafter"/>
</dbReference>
<evidence type="ECO:0000256" key="1">
    <source>
        <dbReference type="ARBA" id="ARBA00005085"/>
    </source>
</evidence>
<dbReference type="Proteomes" id="UP000182783">
    <property type="component" value="Unassembled WGS sequence"/>
</dbReference>
<dbReference type="InterPro" id="IPR045864">
    <property type="entry name" value="aa-tRNA-synth_II/BPL/LPL"/>
</dbReference>
<dbReference type="InterPro" id="IPR019491">
    <property type="entry name" value="Lipoate_protein_ligase_C"/>
</dbReference>